<protein>
    <submittedName>
        <fullName evidence="1">Uncharacterized protein</fullName>
    </submittedName>
</protein>
<feature type="non-terminal residue" evidence="1">
    <location>
        <position position="1"/>
    </location>
</feature>
<dbReference type="EMBL" id="GBEZ01025168">
    <property type="protein sequence ID" value="JAC61887.1"/>
    <property type="molecule type" value="Transcribed_RNA"/>
</dbReference>
<proteinExistence type="predicted"/>
<organism evidence="1">
    <name type="scientific">Tetraselmis sp. GSL018</name>
    <dbReference type="NCBI Taxonomy" id="582737"/>
    <lineage>
        <taxon>Eukaryota</taxon>
        <taxon>Viridiplantae</taxon>
        <taxon>Chlorophyta</taxon>
        <taxon>core chlorophytes</taxon>
        <taxon>Chlorodendrophyceae</taxon>
        <taxon>Chlorodendrales</taxon>
        <taxon>Chlorodendraceae</taxon>
        <taxon>Tetraselmis</taxon>
    </lineage>
</organism>
<feature type="non-terminal residue" evidence="1">
    <location>
        <position position="89"/>
    </location>
</feature>
<sequence length="89" mass="9603">GPAGAHVGCERPGAPRAAGSLVFPLPRARLASLWLLALHVGRTVNLRCSFEFSSQLPTLPACCVGFLVQRLFTTLLAQLQILEKFRSMA</sequence>
<evidence type="ECO:0000313" key="1">
    <source>
        <dbReference type="EMBL" id="JAC61887.1"/>
    </source>
</evidence>
<gene>
    <name evidence="1" type="ORF">TSPGSL018_24888</name>
</gene>
<accession>A0A061QMI7</accession>
<name>A0A061QMI7_9CHLO</name>
<reference evidence="1" key="1">
    <citation type="submission" date="2014-05" db="EMBL/GenBank/DDBJ databases">
        <title>The transcriptome of the halophilic microalga Tetraselmis sp. GSL018 isolated from the Great Salt Lake, Utah.</title>
        <authorList>
            <person name="Jinkerson R.E."/>
            <person name="D'Adamo S."/>
            <person name="Posewitz M.C."/>
        </authorList>
    </citation>
    <scope>NUCLEOTIDE SEQUENCE</scope>
    <source>
        <strain evidence="1">GSL018</strain>
    </source>
</reference>
<dbReference type="AlphaFoldDB" id="A0A061QMI7"/>